<dbReference type="HOGENOM" id="CLU_020336_3_0_12"/>
<dbReference type="EMBL" id="CP002959">
    <property type="protein sequence ID" value="AFM11657.1"/>
    <property type="molecule type" value="Genomic_DNA"/>
</dbReference>
<dbReference type="Pfam" id="PF00561">
    <property type="entry name" value="Abhydrolase_1"/>
    <property type="match status" value="1"/>
</dbReference>
<sequence length="291" mass="33769">MTQRIQKWLNGGKYLEVDGLQIFYQVHGHGPDLLLLHGYPYNSYDFHLVVPELARSHRVVLFDFPGMGFSDKPRQHEYTFAGYAKVVNALARHLEIREADILAHDLGVSVAQELLAQQSESSFKFRSVAFMNGGLFTDVYRPRLIQRVLSQSPDWLGAFLSQRIGRKAVERPVVSLFGRDTKPSAELLDDFWSILNFKEGKAIAYRIGRLVFEKEKHQQRWHQAMRETKTPLCYICGPADPNSGRHMAERYRQHLPQSPVYFLSDTIGHWPQLEAPEEVLQQLGEFWRRFR</sequence>
<dbReference type="PANTHER" id="PTHR43798:SF33">
    <property type="entry name" value="HYDROLASE, PUTATIVE (AFU_ORTHOLOGUE AFUA_2G14860)-RELATED"/>
    <property type="match status" value="1"/>
</dbReference>
<reference evidence="2 3" key="1">
    <citation type="submission" date="2012-06" db="EMBL/GenBank/DDBJ databases">
        <title>The complete chromosome of genome of Turneriella parva DSM 21527.</title>
        <authorList>
            <consortium name="US DOE Joint Genome Institute (JGI-PGF)"/>
            <person name="Lucas S."/>
            <person name="Han J."/>
            <person name="Lapidus A."/>
            <person name="Bruce D."/>
            <person name="Goodwin L."/>
            <person name="Pitluck S."/>
            <person name="Peters L."/>
            <person name="Kyrpides N."/>
            <person name="Mavromatis K."/>
            <person name="Ivanova N."/>
            <person name="Mikhailova N."/>
            <person name="Chertkov O."/>
            <person name="Detter J.C."/>
            <person name="Tapia R."/>
            <person name="Han C."/>
            <person name="Land M."/>
            <person name="Hauser L."/>
            <person name="Markowitz V."/>
            <person name="Cheng J.-F."/>
            <person name="Hugenholtz P."/>
            <person name="Woyke T."/>
            <person name="Wu D."/>
            <person name="Gronow S."/>
            <person name="Wellnitz S."/>
            <person name="Brambilla E."/>
            <person name="Klenk H.-P."/>
            <person name="Eisen J.A."/>
        </authorList>
    </citation>
    <scope>NUCLEOTIDE SEQUENCE [LARGE SCALE GENOMIC DNA]</scope>
    <source>
        <strain evidence="3">ATCC BAA-1111 / DSM 21527 / NCTC 11395 / H</strain>
    </source>
</reference>
<dbReference type="KEGG" id="tpx:Turpa_1008"/>
<dbReference type="InterPro" id="IPR050266">
    <property type="entry name" value="AB_hydrolase_sf"/>
</dbReference>
<dbReference type="GO" id="GO:0046464">
    <property type="term" value="P:acylglycerol catabolic process"/>
    <property type="evidence" value="ECO:0007669"/>
    <property type="project" value="TreeGrafter"/>
</dbReference>
<dbReference type="AlphaFoldDB" id="I4B300"/>
<keyword evidence="3" id="KW-1185">Reference proteome</keyword>
<feature type="domain" description="AB hydrolase-1" evidence="1">
    <location>
        <begin position="33"/>
        <end position="276"/>
    </location>
</feature>
<keyword evidence="2" id="KW-0378">Hydrolase</keyword>
<dbReference type="Gene3D" id="3.40.50.1820">
    <property type="entry name" value="alpha/beta hydrolase"/>
    <property type="match status" value="1"/>
</dbReference>
<dbReference type="InterPro" id="IPR000639">
    <property type="entry name" value="Epox_hydrolase-like"/>
</dbReference>
<dbReference type="STRING" id="869212.Turpa_1008"/>
<protein>
    <submittedName>
        <fullName evidence="2">Alpha/beta hydrolase fold containing protein</fullName>
    </submittedName>
</protein>
<dbReference type="SUPFAM" id="SSF53474">
    <property type="entry name" value="alpha/beta-Hydrolases"/>
    <property type="match status" value="1"/>
</dbReference>
<dbReference type="RefSeq" id="WP_014802175.1">
    <property type="nucleotide sequence ID" value="NC_018020.1"/>
</dbReference>
<dbReference type="PRINTS" id="PR00412">
    <property type="entry name" value="EPOXHYDRLASE"/>
</dbReference>
<dbReference type="InterPro" id="IPR000073">
    <property type="entry name" value="AB_hydrolase_1"/>
</dbReference>
<dbReference type="OrthoDB" id="9773293at2"/>
<evidence type="ECO:0000259" key="1">
    <source>
        <dbReference type="Pfam" id="PF00561"/>
    </source>
</evidence>
<dbReference type="Proteomes" id="UP000006048">
    <property type="component" value="Chromosome"/>
</dbReference>
<gene>
    <name evidence="2" type="ordered locus">Turpa_1008</name>
</gene>
<evidence type="ECO:0000313" key="2">
    <source>
        <dbReference type="EMBL" id="AFM11657.1"/>
    </source>
</evidence>
<name>I4B300_TURPD</name>
<organism evidence="2 3">
    <name type="scientific">Turneriella parva (strain ATCC BAA-1111 / DSM 21527 / NCTC 11395 / H)</name>
    <name type="common">Leptospira parva</name>
    <dbReference type="NCBI Taxonomy" id="869212"/>
    <lineage>
        <taxon>Bacteria</taxon>
        <taxon>Pseudomonadati</taxon>
        <taxon>Spirochaetota</taxon>
        <taxon>Spirochaetia</taxon>
        <taxon>Leptospirales</taxon>
        <taxon>Leptospiraceae</taxon>
        <taxon>Turneriella</taxon>
    </lineage>
</organism>
<dbReference type="PANTHER" id="PTHR43798">
    <property type="entry name" value="MONOACYLGLYCEROL LIPASE"/>
    <property type="match status" value="1"/>
</dbReference>
<accession>I4B300</accession>
<proteinExistence type="predicted"/>
<dbReference type="InterPro" id="IPR029058">
    <property type="entry name" value="AB_hydrolase_fold"/>
</dbReference>
<dbReference type="GO" id="GO:0016020">
    <property type="term" value="C:membrane"/>
    <property type="evidence" value="ECO:0007669"/>
    <property type="project" value="TreeGrafter"/>
</dbReference>
<dbReference type="PATRIC" id="fig|869212.3.peg.986"/>
<evidence type="ECO:0000313" key="3">
    <source>
        <dbReference type="Proteomes" id="UP000006048"/>
    </source>
</evidence>
<dbReference type="GO" id="GO:0047372">
    <property type="term" value="F:monoacylglycerol lipase activity"/>
    <property type="evidence" value="ECO:0007669"/>
    <property type="project" value="TreeGrafter"/>
</dbReference>